<dbReference type="EMBL" id="QMBQ01000001">
    <property type="protein sequence ID" value="RAZ80607.1"/>
    <property type="molecule type" value="Genomic_DNA"/>
</dbReference>
<feature type="region of interest" description="Disordered" evidence="1">
    <location>
        <begin position="110"/>
        <end position="136"/>
    </location>
</feature>
<feature type="transmembrane region" description="Helical" evidence="2">
    <location>
        <begin position="64"/>
        <end position="81"/>
    </location>
</feature>
<evidence type="ECO:0000256" key="2">
    <source>
        <dbReference type="SAM" id="Phobius"/>
    </source>
</evidence>
<accession>A0A330H3G4</accession>
<feature type="compositionally biased region" description="Polar residues" evidence="1">
    <location>
        <begin position="114"/>
        <end position="124"/>
    </location>
</feature>
<feature type="transmembrane region" description="Helical" evidence="2">
    <location>
        <begin position="15"/>
        <end position="35"/>
    </location>
</feature>
<proteinExistence type="predicted"/>
<keyword evidence="2" id="KW-0472">Membrane</keyword>
<protein>
    <submittedName>
        <fullName evidence="3">Uncharacterized protein</fullName>
    </submittedName>
</protein>
<comment type="caution">
    <text evidence="3">The sequence shown here is derived from an EMBL/GenBank/DDBJ whole genome shotgun (WGS) entry which is preliminary data.</text>
</comment>
<dbReference type="Proteomes" id="UP000251956">
    <property type="component" value="Unassembled WGS sequence"/>
</dbReference>
<keyword evidence="2" id="KW-1133">Transmembrane helix</keyword>
<feature type="transmembrane region" description="Helical" evidence="2">
    <location>
        <begin position="40"/>
        <end position="58"/>
    </location>
</feature>
<sequence>MDTYGEFGLGLLDWMANRSGALLVLLATLPLTLLLKQGRLLGYSALAVFGGAVTLILLGVESLAGAFIVNLANTLLLSIALHSTRKRLTQMEVSLASVVATVGELETAEERRQTYSAKRSSTSRVHQRRKPDAGTVEQIGATASLAREAPMVPGPPWQELQVLDLRQDSAVLNAVRPASRNPASRKNLRRS</sequence>
<evidence type="ECO:0000256" key="1">
    <source>
        <dbReference type="SAM" id="MobiDB-lite"/>
    </source>
</evidence>
<dbReference type="OrthoDB" id="8100843at2"/>
<dbReference type="RefSeq" id="WP_112126145.1">
    <property type="nucleotide sequence ID" value="NZ_QMBQ01000001.1"/>
</dbReference>
<reference evidence="4" key="1">
    <citation type="submission" date="2018-06" db="EMBL/GenBank/DDBJ databases">
        <authorList>
            <person name="Helene L.C."/>
            <person name="Dall'Agnol R."/>
            <person name="Delamuta J.R."/>
            <person name="Hungria M."/>
        </authorList>
    </citation>
    <scope>NUCLEOTIDE SEQUENCE [LARGE SCALE GENOMIC DNA]</scope>
    <source>
        <strain evidence="4">CNPSo 3140</strain>
    </source>
</reference>
<name>A0A330H3G4_9HYPH</name>
<gene>
    <name evidence="3" type="ORF">DPM35_04880</name>
</gene>
<keyword evidence="2" id="KW-0812">Transmembrane</keyword>
<keyword evidence="4" id="KW-1185">Reference proteome</keyword>
<evidence type="ECO:0000313" key="4">
    <source>
        <dbReference type="Proteomes" id="UP000251956"/>
    </source>
</evidence>
<reference evidence="3 4" key="2">
    <citation type="submission" date="2018-07" db="EMBL/GenBank/DDBJ databases">
        <title>Diversity of Mesorhizobium strains in Brazil.</title>
        <authorList>
            <person name="Helene L.C.F."/>
            <person name="Dall'Agnol R."/>
            <person name="Delamuta J.R.M."/>
            <person name="Hungria M."/>
        </authorList>
    </citation>
    <scope>NUCLEOTIDE SEQUENCE [LARGE SCALE GENOMIC DNA]</scope>
    <source>
        <strain evidence="3 4">CNPSo 3140</strain>
    </source>
</reference>
<dbReference type="AlphaFoldDB" id="A0A330H3G4"/>
<evidence type="ECO:0000313" key="3">
    <source>
        <dbReference type="EMBL" id="RAZ80607.1"/>
    </source>
</evidence>
<organism evidence="3 4">
    <name type="scientific">Mesorhizobium atlanticum</name>
    <dbReference type="NCBI Taxonomy" id="2233532"/>
    <lineage>
        <taxon>Bacteria</taxon>
        <taxon>Pseudomonadati</taxon>
        <taxon>Pseudomonadota</taxon>
        <taxon>Alphaproteobacteria</taxon>
        <taxon>Hyphomicrobiales</taxon>
        <taxon>Phyllobacteriaceae</taxon>
        <taxon>Mesorhizobium</taxon>
    </lineage>
</organism>